<name>A0ABW4J6C7_9LACO</name>
<dbReference type="PRINTS" id="PR00080">
    <property type="entry name" value="SDRFAMILY"/>
</dbReference>
<evidence type="ECO:0000256" key="2">
    <source>
        <dbReference type="ARBA" id="ARBA00023002"/>
    </source>
</evidence>
<dbReference type="InterPro" id="IPR036291">
    <property type="entry name" value="NAD(P)-bd_dom_sf"/>
</dbReference>
<evidence type="ECO:0000313" key="3">
    <source>
        <dbReference type="EMBL" id="MFD1671208.1"/>
    </source>
</evidence>
<reference evidence="4" key="1">
    <citation type="journal article" date="2019" name="Int. J. Syst. Evol. Microbiol.">
        <title>The Global Catalogue of Microorganisms (GCM) 10K type strain sequencing project: providing services to taxonomists for standard genome sequencing and annotation.</title>
        <authorList>
            <consortium name="The Broad Institute Genomics Platform"/>
            <consortium name="The Broad Institute Genome Sequencing Center for Infectious Disease"/>
            <person name="Wu L."/>
            <person name="Ma J."/>
        </authorList>
    </citation>
    <scope>NUCLEOTIDE SEQUENCE [LARGE SCALE GENOMIC DNA]</scope>
    <source>
        <strain evidence="4">CCM 8896</strain>
    </source>
</reference>
<dbReference type="InterPro" id="IPR002347">
    <property type="entry name" value="SDR_fam"/>
</dbReference>
<comment type="caution">
    <text evidence="3">The sequence shown here is derived from an EMBL/GenBank/DDBJ whole genome shotgun (WGS) entry which is preliminary data.</text>
</comment>
<organism evidence="3 4">
    <name type="scientific">Agrilactobacillus yilanensis</name>
    <dbReference type="NCBI Taxonomy" id="2485997"/>
    <lineage>
        <taxon>Bacteria</taxon>
        <taxon>Bacillati</taxon>
        <taxon>Bacillota</taxon>
        <taxon>Bacilli</taxon>
        <taxon>Lactobacillales</taxon>
        <taxon>Lactobacillaceae</taxon>
        <taxon>Agrilactobacillus</taxon>
    </lineage>
</organism>
<dbReference type="PANTHER" id="PTHR42760">
    <property type="entry name" value="SHORT-CHAIN DEHYDROGENASES/REDUCTASES FAMILY MEMBER"/>
    <property type="match status" value="1"/>
</dbReference>
<dbReference type="GO" id="GO:0004316">
    <property type="term" value="F:3-oxoacyl-[acyl-carrier-protein] reductase (NADPH) activity"/>
    <property type="evidence" value="ECO:0007669"/>
    <property type="project" value="UniProtKB-EC"/>
</dbReference>
<dbReference type="NCBIfam" id="NF005118">
    <property type="entry name" value="PRK06550.1"/>
    <property type="match status" value="1"/>
</dbReference>
<sequence length="253" mass="27064">MPIYSELKGKKALITGVGSGIGYAQLRALLRQGTICYGIDQQFTPETKALEAEFLEQVYLYNCDLADDEQLQATIQKIQTTAGTIDFLLNTAGILDGYQPTLETTLENWDKFMAVDLRSQFQLTNAFLPAMVAKKSGKILNMASIAGLVAGGGGAVYTAAKHAVIGYTKQLDYDYAKVGIQANCLAPGAIDTPMNAADFAGEGTMAKSVAAQTPARRWGHAEEVALVSLFMLSDGADFIHGAVIPIDGGWIEQ</sequence>
<dbReference type="EC" id="1.1.1.100" evidence="3"/>
<dbReference type="EMBL" id="JBHTOP010000006">
    <property type="protein sequence ID" value="MFD1671208.1"/>
    <property type="molecule type" value="Genomic_DNA"/>
</dbReference>
<comment type="similarity">
    <text evidence="1">Belongs to the short-chain dehydrogenases/reductases (SDR) family.</text>
</comment>
<gene>
    <name evidence="3" type="ORF">ACFQ5M_03775</name>
</gene>
<accession>A0ABW4J6C7</accession>
<evidence type="ECO:0000313" key="4">
    <source>
        <dbReference type="Proteomes" id="UP001597267"/>
    </source>
</evidence>
<evidence type="ECO:0000256" key="1">
    <source>
        <dbReference type="ARBA" id="ARBA00006484"/>
    </source>
</evidence>
<keyword evidence="2 3" id="KW-0560">Oxidoreductase</keyword>
<dbReference type="Pfam" id="PF13561">
    <property type="entry name" value="adh_short_C2"/>
    <property type="match status" value="1"/>
</dbReference>
<dbReference type="Proteomes" id="UP001597267">
    <property type="component" value="Unassembled WGS sequence"/>
</dbReference>
<dbReference type="PANTHER" id="PTHR42760:SF133">
    <property type="entry name" value="3-OXOACYL-[ACYL-CARRIER-PROTEIN] REDUCTASE"/>
    <property type="match status" value="1"/>
</dbReference>
<keyword evidence="4" id="KW-1185">Reference proteome</keyword>
<dbReference type="CDD" id="cd05233">
    <property type="entry name" value="SDR_c"/>
    <property type="match status" value="1"/>
</dbReference>
<dbReference type="SUPFAM" id="SSF51735">
    <property type="entry name" value="NAD(P)-binding Rossmann-fold domains"/>
    <property type="match status" value="1"/>
</dbReference>
<dbReference type="RefSeq" id="WP_125713671.1">
    <property type="nucleotide sequence ID" value="NZ_JBHTOP010000006.1"/>
</dbReference>
<dbReference type="PRINTS" id="PR00081">
    <property type="entry name" value="GDHRDH"/>
</dbReference>
<dbReference type="Gene3D" id="3.40.50.720">
    <property type="entry name" value="NAD(P)-binding Rossmann-like Domain"/>
    <property type="match status" value="1"/>
</dbReference>
<proteinExistence type="inferred from homology"/>
<protein>
    <submittedName>
        <fullName evidence="3">3-oxoacyl-ACP reductase</fullName>
        <ecNumber evidence="3">1.1.1.100</ecNumber>
    </submittedName>
</protein>